<evidence type="ECO:0000313" key="4">
    <source>
        <dbReference type="EMBL" id="CDK30481.1"/>
    </source>
</evidence>
<reference evidence="4 5" key="1">
    <citation type="journal article" date="2015" name="Biol. Direct">
        <title>Babela massiliensis, a representative of a widespread bacterial phylum with unusual adaptations to parasitism in amoebae.</title>
        <authorList>
            <person name="Pagnier I."/>
            <person name="Yutin N."/>
            <person name="Croce O."/>
            <person name="Makarova K.S."/>
            <person name="Wolf Y.I."/>
            <person name="Benamar S."/>
            <person name="Raoult D."/>
            <person name="Koonin E.V."/>
            <person name="La Scola B."/>
        </authorList>
    </citation>
    <scope>NUCLEOTIDE SEQUENCE [LARGE SCALE GENOMIC DNA]</scope>
    <source>
        <strain evidence="5">BABL1</strain>
    </source>
</reference>
<dbReference type="RefSeq" id="WP_023791672.1">
    <property type="nucleotide sequence ID" value="NC_023003.1"/>
</dbReference>
<dbReference type="SMART" id="SM00248">
    <property type="entry name" value="ANK"/>
    <property type="match status" value="4"/>
</dbReference>
<keyword evidence="1" id="KW-0677">Repeat</keyword>
<evidence type="ECO:0000256" key="2">
    <source>
        <dbReference type="ARBA" id="ARBA00023043"/>
    </source>
</evidence>
<sequence>MSPILFKIIRSDFSNLIPKLIKYGLNINARDRQGECILSRAIEKCGEHKAYSPYTGWSNINSNFLEARHNQDLVEMLIDNGAYINDRGLLGRTLLMEATMWKDYSLVRLLISKGANIDLQDDRGMTALMIAVTKKSLDRGKLIEFLLVHDVNINMQDNNGNTALIHLVNCDCSKDNDLIDAIQLLLGYGADINIKNNNGESALDVANINNNIGASNFLRDYNKKDFDFKNTASIKLELLKKLRELFQQNDDLFSLLDKIEKLLNSKECIVLKDDLLNYAKYYLKKRCAAEFINFSKEELNANLKVILEINYTDHVEVEVAKLIIAGANPNLMVNHAKKEWLVKKLLTFDFLDFYARNNKDQSARDLALNCDSNILTLIDNAIENNDQKKKEEWNNSYLNPSSYKVYKKLFDK</sequence>
<dbReference type="PROSITE" id="PS50297">
    <property type="entry name" value="ANK_REP_REGION"/>
    <property type="match status" value="2"/>
</dbReference>
<feature type="repeat" description="ANK" evidence="3">
    <location>
        <begin position="123"/>
        <end position="158"/>
    </location>
</feature>
<dbReference type="HOGENOM" id="CLU_666800_0_0_7"/>
<dbReference type="OrthoDB" id="5657095at2"/>
<dbReference type="Proteomes" id="UP000018769">
    <property type="component" value="Chromosome I"/>
</dbReference>
<dbReference type="InterPro" id="IPR050745">
    <property type="entry name" value="Multifunctional_regulatory"/>
</dbReference>
<dbReference type="AlphaFoldDB" id="V6DIZ1"/>
<keyword evidence="5" id="KW-1185">Reference proteome</keyword>
<dbReference type="InterPro" id="IPR002110">
    <property type="entry name" value="Ankyrin_rpt"/>
</dbReference>
<dbReference type="eggNOG" id="COG0666">
    <property type="taxonomic scope" value="Bacteria"/>
</dbReference>
<dbReference type="PANTHER" id="PTHR24189:SF50">
    <property type="entry name" value="ANKYRIN REPEAT AND SOCS BOX PROTEIN 2"/>
    <property type="match status" value="1"/>
</dbReference>
<keyword evidence="2 3" id="KW-0040">ANK repeat</keyword>
<dbReference type="EMBL" id="HG793133">
    <property type="protein sequence ID" value="CDK30481.1"/>
    <property type="molecule type" value="Genomic_DNA"/>
</dbReference>
<evidence type="ECO:0000256" key="1">
    <source>
        <dbReference type="ARBA" id="ARBA00022737"/>
    </source>
</evidence>
<evidence type="ECO:0000256" key="3">
    <source>
        <dbReference type="PROSITE-ProRule" id="PRU00023"/>
    </source>
</evidence>
<dbReference type="SUPFAM" id="SSF48403">
    <property type="entry name" value="Ankyrin repeat"/>
    <property type="match status" value="1"/>
</dbReference>
<proteinExistence type="predicted"/>
<name>V6DIZ1_9BACT</name>
<feature type="repeat" description="ANK" evidence="3">
    <location>
        <begin position="90"/>
        <end position="122"/>
    </location>
</feature>
<dbReference type="InterPro" id="IPR036770">
    <property type="entry name" value="Ankyrin_rpt-contain_sf"/>
</dbReference>
<protein>
    <submittedName>
        <fullName evidence="4">Ankyrin repeats containing protein</fullName>
    </submittedName>
</protein>
<dbReference type="PROSITE" id="PS50088">
    <property type="entry name" value="ANK_REPEAT"/>
    <property type="match status" value="2"/>
</dbReference>
<dbReference type="KEGG" id="dpb:BABL1_gene_537"/>
<evidence type="ECO:0000313" key="5">
    <source>
        <dbReference type="Proteomes" id="UP000018769"/>
    </source>
</evidence>
<dbReference type="PANTHER" id="PTHR24189">
    <property type="entry name" value="MYOTROPHIN"/>
    <property type="match status" value="1"/>
</dbReference>
<accession>V6DIZ1</accession>
<dbReference type="Gene3D" id="1.25.40.20">
    <property type="entry name" value="Ankyrin repeat-containing domain"/>
    <property type="match status" value="2"/>
</dbReference>
<dbReference type="Pfam" id="PF12796">
    <property type="entry name" value="Ank_2"/>
    <property type="match status" value="2"/>
</dbReference>
<organism evidence="4 5">
    <name type="scientific">Candidatus Babela massiliensis</name>
    <dbReference type="NCBI Taxonomy" id="673862"/>
    <lineage>
        <taxon>Bacteria</taxon>
        <taxon>Candidatus Babelota</taxon>
        <taxon>Candidatus Babeliae</taxon>
        <taxon>Candidatus Babeliales</taxon>
        <taxon>Candidatus Babeliaceae</taxon>
        <taxon>Candidatus Babela</taxon>
    </lineage>
</organism>
<gene>
    <name evidence="4" type="ORF">BABL1_gene_537</name>
</gene>
<dbReference type="STRING" id="673862.BABL1_gene_537"/>